<sequence>MLDAGTARLLRLSGGDLSGVKWRPTRFAAGNLHRYACSLCGVIPNSAQLLPCGHMLCGTCKDSSCQDGEVGVCPFDEEHFGNDDCNAIRLPARKIESLKAHCWNESCGCQFSGTLPDVLRHYEEECSYHSVECPRCGDTVPHAGLATHYRGVKCRIVPGTSADNHESLPNGAAFEARDVYGSPEVFKTLLSESLQEQQLALRSKLNELSEQVKEVGEMFRRMSGEEDRDSGGNRMPWHLEQRHILRRLNILASESLARMRRADVPAAIRETIPAISCFGIMREQWKARGYQSVQWNKAVVISAAYDNKLLAKRALCAPYNVSYRSGICAL</sequence>
<evidence type="ECO:0000313" key="6">
    <source>
        <dbReference type="Proteomes" id="UP001321473"/>
    </source>
</evidence>
<reference evidence="5 6" key="1">
    <citation type="journal article" date="2023" name="Arcadia Sci">
        <title>De novo assembly of a long-read Amblyomma americanum tick genome.</title>
        <authorList>
            <person name="Chou S."/>
            <person name="Poskanzer K.E."/>
            <person name="Rollins M."/>
            <person name="Thuy-Boun P.S."/>
        </authorList>
    </citation>
    <scope>NUCLEOTIDE SEQUENCE [LARGE SCALE GENOMIC DNA]</scope>
    <source>
        <strain evidence="5">F_SG_1</strain>
        <tissue evidence="5">Salivary glands</tissue>
    </source>
</reference>
<evidence type="ECO:0000313" key="5">
    <source>
        <dbReference type="EMBL" id="KAK8767622.1"/>
    </source>
</evidence>
<comment type="caution">
    <text evidence="5">The sequence shown here is derived from an EMBL/GenBank/DDBJ whole genome shotgun (WGS) entry which is preliminary data.</text>
</comment>
<dbReference type="PANTHER" id="PTHR10131">
    <property type="entry name" value="TNF RECEPTOR ASSOCIATED FACTOR"/>
    <property type="match status" value="1"/>
</dbReference>
<dbReference type="PANTHER" id="PTHR10131:SF138">
    <property type="entry name" value="RE66324P"/>
    <property type="match status" value="1"/>
</dbReference>
<organism evidence="5 6">
    <name type="scientific">Amblyomma americanum</name>
    <name type="common">Lone star tick</name>
    <dbReference type="NCBI Taxonomy" id="6943"/>
    <lineage>
        <taxon>Eukaryota</taxon>
        <taxon>Metazoa</taxon>
        <taxon>Ecdysozoa</taxon>
        <taxon>Arthropoda</taxon>
        <taxon>Chelicerata</taxon>
        <taxon>Arachnida</taxon>
        <taxon>Acari</taxon>
        <taxon>Parasitiformes</taxon>
        <taxon>Ixodida</taxon>
        <taxon>Ixodoidea</taxon>
        <taxon>Ixodidae</taxon>
        <taxon>Amblyomminae</taxon>
        <taxon>Amblyomma</taxon>
    </lineage>
</organism>
<feature type="domain" description="RING-type" evidence="4">
    <location>
        <begin position="37"/>
        <end position="77"/>
    </location>
</feature>
<gene>
    <name evidence="5" type="ORF">V5799_005597</name>
</gene>
<keyword evidence="2" id="KW-0862">Zinc</keyword>
<dbReference type="GO" id="GO:0009898">
    <property type="term" value="C:cytoplasmic side of plasma membrane"/>
    <property type="evidence" value="ECO:0007669"/>
    <property type="project" value="TreeGrafter"/>
</dbReference>
<evidence type="ECO:0000256" key="2">
    <source>
        <dbReference type="ARBA" id="ARBA00022833"/>
    </source>
</evidence>
<accession>A0AAQ4DYT2</accession>
<keyword evidence="1 3" id="KW-0479">Metal-binding</keyword>
<protein>
    <recommendedName>
        <fullName evidence="4">RING-type domain-containing protein</fullName>
    </recommendedName>
</protein>
<dbReference type="Gene3D" id="3.30.40.10">
    <property type="entry name" value="Zinc/RING finger domain, C3HC4 (zinc finger)"/>
    <property type="match status" value="1"/>
</dbReference>
<dbReference type="EMBL" id="JARKHS020025301">
    <property type="protein sequence ID" value="KAK8767622.1"/>
    <property type="molecule type" value="Genomic_DNA"/>
</dbReference>
<dbReference type="SUPFAM" id="SSF49599">
    <property type="entry name" value="TRAF domain-like"/>
    <property type="match status" value="1"/>
</dbReference>
<dbReference type="InterPro" id="IPR001841">
    <property type="entry name" value="Znf_RING"/>
</dbReference>
<dbReference type="InterPro" id="IPR013083">
    <property type="entry name" value="Znf_RING/FYVE/PHD"/>
</dbReference>
<dbReference type="AlphaFoldDB" id="A0AAQ4DYT2"/>
<dbReference type="GO" id="GO:0005164">
    <property type="term" value="F:tumor necrosis factor receptor binding"/>
    <property type="evidence" value="ECO:0007669"/>
    <property type="project" value="TreeGrafter"/>
</dbReference>
<evidence type="ECO:0000259" key="4">
    <source>
        <dbReference type="PROSITE" id="PS50089"/>
    </source>
</evidence>
<dbReference type="PROSITE" id="PS50089">
    <property type="entry name" value="ZF_RING_2"/>
    <property type="match status" value="1"/>
</dbReference>
<evidence type="ECO:0000256" key="3">
    <source>
        <dbReference type="PROSITE-ProRule" id="PRU00175"/>
    </source>
</evidence>
<dbReference type="SUPFAM" id="SSF57850">
    <property type="entry name" value="RING/U-box"/>
    <property type="match status" value="1"/>
</dbReference>
<dbReference type="Proteomes" id="UP001321473">
    <property type="component" value="Unassembled WGS sequence"/>
</dbReference>
<keyword evidence="1 3" id="KW-0863">Zinc-finger</keyword>
<proteinExistence type="predicted"/>
<dbReference type="GO" id="GO:0008270">
    <property type="term" value="F:zinc ion binding"/>
    <property type="evidence" value="ECO:0007669"/>
    <property type="project" value="UniProtKB-KW"/>
</dbReference>
<keyword evidence="6" id="KW-1185">Reference proteome</keyword>
<dbReference type="GO" id="GO:0043122">
    <property type="term" value="P:regulation of canonical NF-kappaB signal transduction"/>
    <property type="evidence" value="ECO:0007669"/>
    <property type="project" value="TreeGrafter"/>
</dbReference>
<name>A0AAQ4DYT2_AMBAM</name>
<evidence type="ECO:0000256" key="1">
    <source>
        <dbReference type="ARBA" id="ARBA00022771"/>
    </source>
</evidence>